<dbReference type="InterPro" id="IPR036188">
    <property type="entry name" value="FAD/NAD-bd_sf"/>
</dbReference>
<protein>
    <submittedName>
        <fullName evidence="7">Phytoene desaturase</fullName>
    </submittedName>
</protein>
<feature type="domain" description="Amine oxidase" evidence="6">
    <location>
        <begin position="27"/>
        <end position="528"/>
    </location>
</feature>
<dbReference type="RefSeq" id="WP_136454009.1">
    <property type="nucleotide sequence ID" value="NZ_SSWH01000006.1"/>
</dbReference>
<sequence length="554" mass="60260">MRAEQPERNPAGTGPGAKEVVVIGAGIGGLATSALLAREGHRVTLLEKRDEVGGRAGSWEQDGFRFDTGPSWYLMPEVIDHFFKLMGTSAAQQLDLRKLDPGYRVIFQEGLDTVDVPAEREAVTKLFESMEAGAGEQLSAYLDSAEDAYEMAKKRFLYSTFESFAPFLRPDVLRQLPRIGSLLLQSLNSFVEKRFRDPRIRQILGYPAVFLGSSPFEAPSMYHLMSHLDLDDGVLYPMGGFTTLIEAMRRVAVEAGVEIRTGADVVSIDTSARTPGRSPLDRRSAVVRGVTYRAAGKQAFVPADLVVSAADLHHTETALLPGELQTYPEKYWQKRVPGPSALLLYLGVRGELPQLEHHTLLFTSDWRENFGRIFGKETSVPSPASLYVCRPSATDDSVAPAGHENVFVLVPIPADVSIGRGGLEGGGDARVEVLADEVIGQISAWAGIPDLADRIVVRRSYGPQDFADDLNAWRGTSLGPAHILRQSAFFRGSNRSARVENLLYAGSSTIPGIGIPMCLISAELVVKRLRGDVSTGPLPEPAPRRRAPQGARGA</sequence>
<evidence type="ECO:0000313" key="7">
    <source>
        <dbReference type="EMBL" id="THJ66432.1"/>
    </source>
</evidence>
<dbReference type="Gene3D" id="3.50.50.60">
    <property type="entry name" value="FAD/NAD(P)-binding domain"/>
    <property type="match status" value="2"/>
</dbReference>
<gene>
    <name evidence="7" type="primary">crtI</name>
    <name evidence="7" type="ORF">E8P82_08150</name>
</gene>
<organism evidence="7 8">
    <name type="scientific">Arthrobacter echini</name>
    <dbReference type="NCBI Taxonomy" id="1529066"/>
    <lineage>
        <taxon>Bacteria</taxon>
        <taxon>Bacillati</taxon>
        <taxon>Actinomycetota</taxon>
        <taxon>Actinomycetes</taxon>
        <taxon>Micrococcales</taxon>
        <taxon>Micrococcaceae</taxon>
        <taxon>Arthrobacter</taxon>
    </lineage>
</organism>
<evidence type="ECO:0000259" key="6">
    <source>
        <dbReference type="Pfam" id="PF01593"/>
    </source>
</evidence>
<dbReference type="NCBIfam" id="TIGR02734">
    <property type="entry name" value="crtI_fam"/>
    <property type="match status" value="1"/>
</dbReference>
<evidence type="ECO:0000256" key="2">
    <source>
        <dbReference type="ARBA" id="ARBA00022746"/>
    </source>
</evidence>
<comment type="pathway">
    <text evidence="1 4">Carotenoid biosynthesis.</text>
</comment>
<dbReference type="EMBL" id="SSWH01000006">
    <property type="protein sequence ID" value="THJ66432.1"/>
    <property type="molecule type" value="Genomic_DNA"/>
</dbReference>
<dbReference type="PANTHER" id="PTHR43734">
    <property type="entry name" value="PHYTOENE DESATURASE"/>
    <property type="match status" value="1"/>
</dbReference>
<evidence type="ECO:0000313" key="8">
    <source>
        <dbReference type="Proteomes" id="UP000305233"/>
    </source>
</evidence>
<feature type="region of interest" description="Disordered" evidence="5">
    <location>
        <begin position="535"/>
        <end position="554"/>
    </location>
</feature>
<evidence type="ECO:0000256" key="5">
    <source>
        <dbReference type="SAM" id="MobiDB-lite"/>
    </source>
</evidence>
<dbReference type="GO" id="GO:0016117">
    <property type="term" value="P:carotenoid biosynthetic process"/>
    <property type="evidence" value="ECO:0007669"/>
    <property type="project" value="UniProtKB-KW"/>
</dbReference>
<dbReference type="InterPro" id="IPR002937">
    <property type="entry name" value="Amino_oxidase"/>
</dbReference>
<evidence type="ECO:0000256" key="3">
    <source>
        <dbReference type="ARBA" id="ARBA00023002"/>
    </source>
</evidence>
<dbReference type="PANTHER" id="PTHR43734:SF1">
    <property type="entry name" value="PHYTOENE DESATURASE"/>
    <property type="match status" value="1"/>
</dbReference>
<proteinExistence type="inferred from homology"/>
<accession>A0A4S5E4T7</accession>
<dbReference type="AlphaFoldDB" id="A0A4S5E4T7"/>
<reference evidence="7 8" key="1">
    <citation type="submission" date="2019-04" db="EMBL/GenBank/DDBJ databases">
        <authorList>
            <person name="Liu Q."/>
            <person name="Xin Y.-H."/>
        </authorList>
    </citation>
    <scope>NUCLEOTIDE SEQUENCE [LARGE SCALE GENOMIC DNA]</scope>
    <source>
        <strain evidence="7 8">AM23</strain>
    </source>
</reference>
<comment type="caution">
    <text evidence="7">The sequence shown here is derived from an EMBL/GenBank/DDBJ whole genome shotgun (WGS) entry which is preliminary data.</text>
</comment>
<evidence type="ECO:0000256" key="1">
    <source>
        <dbReference type="ARBA" id="ARBA00004829"/>
    </source>
</evidence>
<comment type="similarity">
    <text evidence="4">Belongs to the carotenoid/retinoid oxidoreductase family.</text>
</comment>
<evidence type="ECO:0000256" key="4">
    <source>
        <dbReference type="RuleBase" id="RU362075"/>
    </source>
</evidence>
<dbReference type="InterPro" id="IPR014105">
    <property type="entry name" value="Carotenoid/retinoid_OxRdtase"/>
</dbReference>
<keyword evidence="2 4" id="KW-0125">Carotenoid biosynthesis</keyword>
<dbReference type="Proteomes" id="UP000305233">
    <property type="component" value="Unassembled WGS sequence"/>
</dbReference>
<dbReference type="OrthoDB" id="9774675at2"/>
<dbReference type="GO" id="GO:0016491">
    <property type="term" value="F:oxidoreductase activity"/>
    <property type="evidence" value="ECO:0007669"/>
    <property type="project" value="UniProtKB-KW"/>
</dbReference>
<keyword evidence="8" id="KW-1185">Reference proteome</keyword>
<dbReference type="SUPFAM" id="SSF51905">
    <property type="entry name" value="FAD/NAD(P)-binding domain"/>
    <property type="match status" value="1"/>
</dbReference>
<dbReference type="Pfam" id="PF01593">
    <property type="entry name" value="Amino_oxidase"/>
    <property type="match status" value="1"/>
</dbReference>
<name>A0A4S5E4T7_9MICC</name>
<keyword evidence="3 4" id="KW-0560">Oxidoreductase</keyword>